<gene>
    <name evidence="1" type="ORF">ACFO3J_21675</name>
</gene>
<dbReference type="Proteomes" id="UP001595765">
    <property type="component" value="Unassembled WGS sequence"/>
</dbReference>
<dbReference type="EMBL" id="JBHSBB010000014">
    <property type="protein sequence ID" value="MFC4034065.1"/>
    <property type="molecule type" value="Genomic_DNA"/>
</dbReference>
<evidence type="ECO:0000313" key="1">
    <source>
        <dbReference type="EMBL" id="MFC4034065.1"/>
    </source>
</evidence>
<evidence type="ECO:0000313" key="2">
    <source>
        <dbReference type="Proteomes" id="UP001595765"/>
    </source>
</evidence>
<comment type="caution">
    <text evidence="1">The sequence shown here is derived from an EMBL/GenBank/DDBJ whole genome shotgun (WGS) entry which is preliminary data.</text>
</comment>
<keyword evidence="2" id="KW-1185">Reference proteome</keyword>
<reference evidence="2" key="1">
    <citation type="journal article" date="2019" name="Int. J. Syst. Evol. Microbiol.">
        <title>The Global Catalogue of Microorganisms (GCM) 10K type strain sequencing project: providing services to taxonomists for standard genome sequencing and annotation.</title>
        <authorList>
            <consortium name="The Broad Institute Genomics Platform"/>
            <consortium name="The Broad Institute Genome Sequencing Center for Infectious Disease"/>
            <person name="Wu L."/>
            <person name="Ma J."/>
        </authorList>
    </citation>
    <scope>NUCLEOTIDE SEQUENCE [LARGE SCALE GENOMIC DNA]</scope>
    <source>
        <strain evidence="2">CGMCC 4.7237</strain>
    </source>
</reference>
<name>A0ABV8HPX1_9ACTN</name>
<accession>A0ABV8HPX1</accession>
<sequence>MCTEPEAGPPISLMAVAELRDILTALERGQGPTAIAALMAIDPRSWQAIEHRLAAVGTDLRTALLTTAPGAPVLRHLL</sequence>
<proteinExistence type="predicted"/>
<organism evidence="1 2">
    <name type="scientific">Streptomyces polygonati</name>
    <dbReference type="NCBI Taxonomy" id="1617087"/>
    <lineage>
        <taxon>Bacteria</taxon>
        <taxon>Bacillati</taxon>
        <taxon>Actinomycetota</taxon>
        <taxon>Actinomycetes</taxon>
        <taxon>Kitasatosporales</taxon>
        <taxon>Streptomycetaceae</taxon>
        <taxon>Streptomyces</taxon>
    </lineage>
</organism>
<protein>
    <submittedName>
        <fullName evidence="1">Uncharacterized protein</fullName>
    </submittedName>
</protein>
<dbReference type="RefSeq" id="WP_386431582.1">
    <property type="nucleotide sequence ID" value="NZ_JBHSBB010000014.1"/>
</dbReference>